<evidence type="ECO:0000256" key="1">
    <source>
        <dbReference type="ARBA" id="ARBA00022730"/>
    </source>
</evidence>
<organism evidence="8 9">
    <name type="scientific">Rurimicrobium arvi</name>
    <dbReference type="NCBI Taxonomy" id="2049916"/>
    <lineage>
        <taxon>Bacteria</taxon>
        <taxon>Pseudomonadati</taxon>
        <taxon>Bacteroidota</taxon>
        <taxon>Chitinophagia</taxon>
        <taxon>Chitinophagales</taxon>
        <taxon>Chitinophagaceae</taxon>
        <taxon>Rurimicrobium</taxon>
    </lineage>
</organism>
<dbReference type="InterPro" id="IPR037121">
    <property type="entry name" value="Ribosomal_bL25_C"/>
</dbReference>
<comment type="function">
    <text evidence="5">This is one of the proteins that binds to the 5S RNA in the ribosome where it forms part of the central protuberance.</text>
</comment>
<dbReference type="Proteomes" id="UP001501410">
    <property type="component" value="Unassembled WGS sequence"/>
</dbReference>
<dbReference type="Gene3D" id="2.170.120.20">
    <property type="entry name" value="Ribosomal protein L25, beta domain"/>
    <property type="match status" value="1"/>
</dbReference>
<keyword evidence="9" id="KW-1185">Reference proteome</keyword>
<comment type="subunit">
    <text evidence="5">Part of the 50S ribosomal subunit; part of the 5S rRNA/L5/L18/L25 subcomplex. Contacts the 5S rRNA. Binds to the 5S rRNA independently of L5 and L18.</text>
</comment>
<proteinExistence type="inferred from homology"/>
<feature type="domain" description="Large ribosomal subunit protein bL25 L25" evidence="6">
    <location>
        <begin position="6"/>
        <end position="90"/>
    </location>
</feature>
<dbReference type="CDD" id="cd00495">
    <property type="entry name" value="Ribosomal_L25_TL5_CTC"/>
    <property type="match status" value="1"/>
</dbReference>
<dbReference type="InterPro" id="IPR020056">
    <property type="entry name" value="Rbsml_bL25/Gln-tRNA_synth_N"/>
</dbReference>
<gene>
    <name evidence="5" type="primary">rplY</name>
    <name evidence="5" type="synonym">ctc</name>
    <name evidence="8" type="ORF">GCM10023092_18160</name>
</gene>
<evidence type="ECO:0000259" key="7">
    <source>
        <dbReference type="Pfam" id="PF14693"/>
    </source>
</evidence>
<feature type="domain" description="Large ribosomal subunit protein bL25 beta" evidence="7">
    <location>
        <begin position="99"/>
        <end position="179"/>
    </location>
</feature>
<accession>A0ABP8MRZ5</accession>
<evidence type="ECO:0000256" key="2">
    <source>
        <dbReference type="ARBA" id="ARBA00022884"/>
    </source>
</evidence>
<evidence type="ECO:0000256" key="4">
    <source>
        <dbReference type="ARBA" id="ARBA00023274"/>
    </source>
</evidence>
<evidence type="ECO:0000313" key="9">
    <source>
        <dbReference type="Proteomes" id="UP001501410"/>
    </source>
</evidence>
<evidence type="ECO:0000256" key="5">
    <source>
        <dbReference type="HAMAP-Rule" id="MF_01334"/>
    </source>
</evidence>
<dbReference type="NCBIfam" id="TIGR00731">
    <property type="entry name" value="bL25_bact_ctc"/>
    <property type="match status" value="1"/>
</dbReference>
<protein>
    <recommendedName>
        <fullName evidence="5">Large ribosomal subunit protein bL25</fullName>
    </recommendedName>
    <alternativeName>
        <fullName evidence="5">General stress protein CTC</fullName>
    </alternativeName>
</protein>
<reference evidence="9" key="1">
    <citation type="journal article" date="2019" name="Int. J. Syst. Evol. Microbiol.">
        <title>The Global Catalogue of Microorganisms (GCM) 10K type strain sequencing project: providing services to taxonomists for standard genome sequencing and annotation.</title>
        <authorList>
            <consortium name="The Broad Institute Genomics Platform"/>
            <consortium name="The Broad Institute Genome Sequencing Center for Infectious Disease"/>
            <person name="Wu L."/>
            <person name="Ma J."/>
        </authorList>
    </citation>
    <scope>NUCLEOTIDE SEQUENCE [LARGE SCALE GENOMIC DNA]</scope>
    <source>
        <strain evidence="9">JCM 31921</strain>
    </source>
</reference>
<dbReference type="HAMAP" id="MF_01334">
    <property type="entry name" value="Ribosomal_bL25_CTC"/>
    <property type="match status" value="1"/>
</dbReference>
<dbReference type="Pfam" id="PF01386">
    <property type="entry name" value="Ribosomal_L25p"/>
    <property type="match status" value="1"/>
</dbReference>
<dbReference type="InterPro" id="IPR020930">
    <property type="entry name" value="Ribosomal_uL5_bac-type"/>
</dbReference>
<evidence type="ECO:0000313" key="8">
    <source>
        <dbReference type="EMBL" id="GAA4455086.1"/>
    </source>
</evidence>
<keyword evidence="3 5" id="KW-0689">Ribosomal protein</keyword>
<dbReference type="InterPro" id="IPR011035">
    <property type="entry name" value="Ribosomal_bL25/Gln-tRNA_synth"/>
</dbReference>
<keyword evidence="1 5" id="KW-0699">rRNA-binding</keyword>
<dbReference type="InterPro" id="IPR001021">
    <property type="entry name" value="Ribosomal_bL25_long"/>
</dbReference>
<evidence type="ECO:0000259" key="6">
    <source>
        <dbReference type="Pfam" id="PF01386"/>
    </source>
</evidence>
<dbReference type="PANTHER" id="PTHR33284">
    <property type="entry name" value="RIBOSOMAL PROTEIN L25/GLN-TRNA SYNTHETASE, ANTI-CODON-BINDING DOMAIN-CONTAINING PROTEIN"/>
    <property type="match status" value="1"/>
</dbReference>
<dbReference type="EMBL" id="BAABEZ010000022">
    <property type="protein sequence ID" value="GAA4455086.1"/>
    <property type="molecule type" value="Genomic_DNA"/>
</dbReference>
<dbReference type="Pfam" id="PF14693">
    <property type="entry name" value="Ribosomal_TL5_C"/>
    <property type="match status" value="1"/>
</dbReference>
<dbReference type="InterPro" id="IPR020057">
    <property type="entry name" value="Ribosomal_bL25_b-dom"/>
</dbReference>
<keyword evidence="2 5" id="KW-0694">RNA-binding</keyword>
<dbReference type="SUPFAM" id="SSF50715">
    <property type="entry name" value="Ribosomal protein L25-like"/>
    <property type="match status" value="1"/>
</dbReference>
<dbReference type="InterPro" id="IPR029751">
    <property type="entry name" value="Ribosomal_L25_dom"/>
</dbReference>
<dbReference type="RefSeq" id="WP_344825713.1">
    <property type="nucleotide sequence ID" value="NZ_BAABEZ010000022.1"/>
</dbReference>
<comment type="caution">
    <text evidence="8">The sequence shown here is derived from an EMBL/GenBank/DDBJ whole genome shotgun (WGS) entry which is preliminary data.</text>
</comment>
<dbReference type="GO" id="GO:0005840">
    <property type="term" value="C:ribosome"/>
    <property type="evidence" value="ECO:0007669"/>
    <property type="project" value="UniProtKB-KW"/>
</dbReference>
<keyword evidence="4 5" id="KW-0687">Ribonucleoprotein</keyword>
<dbReference type="PANTHER" id="PTHR33284:SF1">
    <property type="entry name" value="RIBOSOMAL PROTEIN L25_GLN-TRNA SYNTHETASE, ANTI-CODON-BINDING DOMAIN-CONTAINING PROTEIN"/>
    <property type="match status" value="1"/>
</dbReference>
<dbReference type="Gene3D" id="2.40.240.10">
    <property type="entry name" value="Ribosomal Protein L25, Chain P"/>
    <property type="match status" value="1"/>
</dbReference>
<evidence type="ECO:0000256" key="3">
    <source>
        <dbReference type="ARBA" id="ARBA00022980"/>
    </source>
</evidence>
<sequence length="196" mass="21981">MKSIKIEGQVRTDFGKSATRALRSEGMIPCVIYGGTETVSFSAPAASFRHLVYTPDFQLAEISVNGKTYRCIMKDLQFDVITDALAHIDFLELVEDKTVVANLPLKYTGQPEGVKAGGRLELKMKSVRVRTLPKYLKEYLEVNINDLKLNENMRVQDIVAENMEIMNSPRIPIASVVMTRALKQQENADAKEGKKK</sequence>
<comment type="similarity">
    <text evidence="5">Belongs to the bacterial ribosomal protein bL25 family. CTC subfamily.</text>
</comment>
<name>A0ABP8MRZ5_9BACT</name>